<evidence type="ECO:0000313" key="2">
    <source>
        <dbReference type="Proteomes" id="UP001172102"/>
    </source>
</evidence>
<accession>A0AA40DW64</accession>
<comment type="caution">
    <text evidence="1">The sequence shown here is derived from an EMBL/GenBank/DDBJ whole genome shotgun (WGS) entry which is preliminary data.</text>
</comment>
<name>A0AA40DW64_9PEZI</name>
<sequence>MSLSTFIAATCSGESVWPWKRANYPPECSSPITKAPAAVVQRYEVPLPALRNNPQTYSKTVKRLPVFRSIVVSI</sequence>
<dbReference type="Proteomes" id="UP001172102">
    <property type="component" value="Unassembled WGS sequence"/>
</dbReference>
<proteinExistence type="predicted"/>
<protein>
    <submittedName>
        <fullName evidence="1">Uncharacterized protein</fullName>
    </submittedName>
</protein>
<evidence type="ECO:0000313" key="1">
    <source>
        <dbReference type="EMBL" id="KAK0715296.1"/>
    </source>
</evidence>
<keyword evidence="2" id="KW-1185">Reference proteome</keyword>
<dbReference type="EMBL" id="JAUKUA010000004">
    <property type="protein sequence ID" value="KAK0715296.1"/>
    <property type="molecule type" value="Genomic_DNA"/>
</dbReference>
<reference evidence="1" key="1">
    <citation type="submission" date="2023-06" db="EMBL/GenBank/DDBJ databases">
        <title>Genome-scale phylogeny and comparative genomics of the fungal order Sordariales.</title>
        <authorList>
            <consortium name="Lawrence Berkeley National Laboratory"/>
            <person name="Hensen N."/>
            <person name="Bonometti L."/>
            <person name="Westerberg I."/>
            <person name="Brannstrom I.O."/>
            <person name="Guillou S."/>
            <person name="Cros-Aarteil S."/>
            <person name="Calhoun S."/>
            <person name="Haridas S."/>
            <person name="Kuo A."/>
            <person name="Mondo S."/>
            <person name="Pangilinan J."/>
            <person name="Riley R."/>
            <person name="Labutti K."/>
            <person name="Andreopoulos B."/>
            <person name="Lipzen A."/>
            <person name="Chen C."/>
            <person name="Yanf M."/>
            <person name="Daum C."/>
            <person name="Ng V."/>
            <person name="Clum A."/>
            <person name="Steindorff A."/>
            <person name="Ohm R."/>
            <person name="Martin F."/>
            <person name="Silar P."/>
            <person name="Natvig D."/>
            <person name="Lalanne C."/>
            <person name="Gautier V."/>
            <person name="Ament-Velasquez S.L."/>
            <person name="Kruys A."/>
            <person name="Hutchinson M.I."/>
            <person name="Powell A.J."/>
            <person name="Barry K."/>
            <person name="Miller A.N."/>
            <person name="Grigoriev I.V."/>
            <person name="Debuchy R."/>
            <person name="Gladieux P."/>
            <person name="Thoren M.H."/>
            <person name="Johannesson H."/>
        </authorList>
    </citation>
    <scope>NUCLEOTIDE SEQUENCE</scope>
    <source>
        <strain evidence="1">SMH4607-1</strain>
    </source>
</reference>
<gene>
    <name evidence="1" type="ORF">B0H67DRAFT_580396</name>
</gene>
<organism evidence="1 2">
    <name type="scientific">Lasiosphaeris hirsuta</name>
    <dbReference type="NCBI Taxonomy" id="260670"/>
    <lineage>
        <taxon>Eukaryota</taxon>
        <taxon>Fungi</taxon>
        <taxon>Dikarya</taxon>
        <taxon>Ascomycota</taxon>
        <taxon>Pezizomycotina</taxon>
        <taxon>Sordariomycetes</taxon>
        <taxon>Sordariomycetidae</taxon>
        <taxon>Sordariales</taxon>
        <taxon>Lasiosphaeriaceae</taxon>
        <taxon>Lasiosphaeris</taxon>
    </lineage>
</organism>
<dbReference type="AlphaFoldDB" id="A0AA40DW64"/>